<dbReference type="GO" id="GO:0005829">
    <property type="term" value="C:cytosol"/>
    <property type="evidence" value="ECO:0007669"/>
    <property type="project" value="TreeGrafter"/>
</dbReference>
<dbReference type="RefSeq" id="WP_184072305.1">
    <property type="nucleotide sequence ID" value="NZ_JACHDS010000001.1"/>
</dbReference>
<dbReference type="NCBIfam" id="NF007956">
    <property type="entry name" value="PRK10675.1"/>
    <property type="match status" value="1"/>
</dbReference>
<dbReference type="Proteomes" id="UP000546642">
    <property type="component" value="Unassembled WGS sequence"/>
</dbReference>
<reference evidence="12 13" key="1">
    <citation type="submission" date="2020-08" db="EMBL/GenBank/DDBJ databases">
        <title>Sequencing the genomes of 1000 actinobacteria strains.</title>
        <authorList>
            <person name="Klenk H.-P."/>
        </authorList>
    </citation>
    <scope>NUCLEOTIDE SEQUENCE [LARGE SCALE GENOMIC DNA]</scope>
    <source>
        <strain evidence="12 13">DSM 46659</strain>
    </source>
</reference>
<evidence type="ECO:0000256" key="4">
    <source>
        <dbReference type="ARBA" id="ARBA00007637"/>
    </source>
</evidence>
<organism evidence="12 13">
    <name type="scientific">Nocardiopsis mwathae</name>
    <dbReference type="NCBI Taxonomy" id="1472723"/>
    <lineage>
        <taxon>Bacteria</taxon>
        <taxon>Bacillati</taxon>
        <taxon>Actinomycetota</taxon>
        <taxon>Actinomycetes</taxon>
        <taxon>Streptosporangiales</taxon>
        <taxon>Nocardiopsidaceae</taxon>
        <taxon>Nocardiopsis</taxon>
    </lineage>
</organism>
<evidence type="ECO:0000256" key="1">
    <source>
        <dbReference type="ARBA" id="ARBA00000083"/>
    </source>
</evidence>
<name>A0A7X0D3A0_9ACTN</name>
<dbReference type="CDD" id="cd05247">
    <property type="entry name" value="UDP_G4E_1_SDR_e"/>
    <property type="match status" value="1"/>
</dbReference>
<sequence length="338" mass="36615">MKVLLTGGAGYIGTHTAVELIRAGHDVVVLDALTNGHAEAVRRVERITGRTVPFYPEDCADPVVMEKVLTDHPVDAVIHCAGLKAVGESTEQPLRYYRNNLDALLTVCEAMQAHGVRRMVFSSSATVYGDPARVPITEDMPLSVTNPYGATKLFIEQILTDLAAADERWEVISLRYFNPIGAHESGLIGEDPHGVPNNLFPYIAQVAAGSRARVRVFGADYDTPDGTGVRDYLHVTDLALGHLAALEHLAGTPGHRVYNLGTGQGTSVLESIAAFERACGRPVPYEIVERRPGDIATCYADPSAARRDLGWRTTRGIDEACADAWRWQSANPRGFADG</sequence>
<dbReference type="PANTHER" id="PTHR43725:SF47">
    <property type="entry name" value="UDP-GLUCOSE 4-EPIMERASE"/>
    <property type="match status" value="1"/>
</dbReference>
<evidence type="ECO:0000313" key="12">
    <source>
        <dbReference type="EMBL" id="MBB6169983.1"/>
    </source>
</evidence>
<proteinExistence type="inferred from homology"/>
<comment type="pathway">
    <text evidence="3 10">Carbohydrate metabolism; galactose metabolism.</text>
</comment>
<dbReference type="Gene3D" id="3.40.50.720">
    <property type="entry name" value="NAD(P)-binding Rossmann-like Domain"/>
    <property type="match status" value="1"/>
</dbReference>
<evidence type="ECO:0000256" key="9">
    <source>
        <dbReference type="ARBA" id="ARBA00023235"/>
    </source>
</evidence>
<dbReference type="Gene3D" id="3.90.25.10">
    <property type="entry name" value="UDP-galactose 4-epimerase, domain 1"/>
    <property type="match status" value="1"/>
</dbReference>
<keyword evidence="8" id="KW-0299">Galactose metabolism</keyword>
<dbReference type="PRINTS" id="PR01713">
    <property type="entry name" value="NUCEPIMERASE"/>
</dbReference>
<comment type="subunit">
    <text evidence="10">Homodimer.</text>
</comment>
<dbReference type="SUPFAM" id="SSF51735">
    <property type="entry name" value="NAD(P)-binding Rossmann-fold domains"/>
    <property type="match status" value="1"/>
</dbReference>
<evidence type="ECO:0000313" key="13">
    <source>
        <dbReference type="Proteomes" id="UP000546642"/>
    </source>
</evidence>
<comment type="caution">
    <text evidence="12">The sequence shown here is derived from an EMBL/GenBank/DDBJ whole genome shotgun (WGS) entry which is preliminary data.</text>
</comment>
<feature type="domain" description="NAD-dependent epimerase/dehydratase" evidence="11">
    <location>
        <begin position="3"/>
        <end position="261"/>
    </location>
</feature>
<keyword evidence="7 10" id="KW-0520">NAD</keyword>
<dbReference type="InterPro" id="IPR036291">
    <property type="entry name" value="NAD(P)-bd_dom_sf"/>
</dbReference>
<comment type="similarity">
    <text evidence="4 10">Belongs to the NAD(P)-dependent epimerase/dehydratase family.</text>
</comment>
<keyword evidence="13" id="KW-1185">Reference proteome</keyword>
<evidence type="ECO:0000256" key="6">
    <source>
        <dbReference type="ARBA" id="ARBA00018569"/>
    </source>
</evidence>
<dbReference type="UniPathway" id="UPA00214"/>
<evidence type="ECO:0000256" key="8">
    <source>
        <dbReference type="ARBA" id="ARBA00023144"/>
    </source>
</evidence>
<dbReference type="NCBIfam" id="TIGR01179">
    <property type="entry name" value="galE"/>
    <property type="match status" value="1"/>
</dbReference>
<evidence type="ECO:0000259" key="11">
    <source>
        <dbReference type="Pfam" id="PF01370"/>
    </source>
</evidence>
<comment type="cofactor">
    <cofactor evidence="2 10">
        <name>NAD(+)</name>
        <dbReference type="ChEBI" id="CHEBI:57540"/>
    </cofactor>
</comment>
<evidence type="ECO:0000256" key="10">
    <source>
        <dbReference type="RuleBase" id="RU366046"/>
    </source>
</evidence>
<comment type="catalytic activity">
    <reaction evidence="1 10">
        <text>UDP-alpha-D-glucose = UDP-alpha-D-galactose</text>
        <dbReference type="Rhea" id="RHEA:22168"/>
        <dbReference type="ChEBI" id="CHEBI:58885"/>
        <dbReference type="ChEBI" id="CHEBI:66914"/>
        <dbReference type="EC" id="5.1.3.2"/>
    </reaction>
</comment>
<dbReference type="PANTHER" id="PTHR43725">
    <property type="entry name" value="UDP-GLUCOSE 4-EPIMERASE"/>
    <property type="match status" value="1"/>
</dbReference>
<dbReference type="EMBL" id="JACHDS010000001">
    <property type="protein sequence ID" value="MBB6169983.1"/>
    <property type="molecule type" value="Genomic_DNA"/>
</dbReference>
<evidence type="ECO:0000256" key="7">
    <source>
        <dbReference type="ARBA" id="ARBA00023027"/>
    </source>
</evidence>
<evidence type="ECO:0000256" key="5">
    <source>
        <dbReference type="ARBA" id="ARBA00013189"/>
    </source>
</evidence>
<dbReference type="GO" id="GO:0006012">
    <property type="term" value="P:galactose metabolic process"/>
    <property type="evidence" value="ECO:0007669"/>
    <property type="project" value="UniProtKB-UniPathway"/>
</dbReference>
<dbReference type="EC" id="5.1.3.2" evidence="5 10"/>
<dbReference type="GO" id="GO:0003978">
    <property type="term" value="F:UDP-glucose 4-epimerase activity"/>
    <property type="evidence" value="ECO:0007669"/>
    <property type="project" value="UniProtKB-UniRule"/>
</dbReference>
<keyword evidence="10" id="KW-0119">Carbohydrate metabolism</keyword>
<keyword evidence="9 10" id="KW-0413">Isomerase</keyword>
<dbReference type="AlphaFoldDB" id="A0A7X0D3A0"/>
<dbReference type="Pfam" id="PF01370">
    <property type="entry name" value="Epimerase"/>
    <property type="match status" value="1"/>
</dbReference>
<protein>
    <recommendedName>
        <fullName evidence="6 10">UDP-glucose 4-epimerase</fullName>
        <ecNumber evidence="5 10">5.1.3.2</ecNumber>
    </recommendedName>
</protein>
<dbReference type="InterPro" id="IPR005886">
    <property type="entry name" value="UDP_G4E"/>
</dbReference>
<gene>
    <name evidence="12" type="ORF">HNR23_000043</name>
</gene>
<accession>A0A7X0D3A0</accession>
<evidence type="ECO:0000256" key="2">
    <source>
        <dbReference type="ARBA" id="ARBA00001911"/>
    </source>
</evidence>
<dbReference type="InterPro" id="IPR001509">
    <property type="entry name" value="Epimerase_deHydtase"/>
</dbReference>
<evidence type="ECO:0000256" key="3">
    <source>
        <dbReference type="ARBA" id="ARBA00004947"/>
    </source>
</evidence>